<accession>X1U3X1</accession>
<name>X1U3X1_9ZZZZ</name>
<comment type="caution">
    <text evidence="2">The sequence shown here is derived from an EMBL/GenBank/DDBJ whole genome shotgun (WGS) entry which is preliminary data.</text>
</comment>
<evidence type="ECO:0000313" key="2">
    <source>
        <dbReference type="EMBL" id="GAJ12209.1"/>
    </source>
</evidence>
<dbReference type="AlphaFoldDB" id="X1U3X1"/>
<proteinExistence type="predicted"/>
<dbReference type="SUPFAM" id="SSF56300">
    <property type="entry name" value="Metallo-dependent phosphatases"/>
    <property type="match status" value="1"/>
</dbReference>
<protein>
    <recommendedName>
        <fullName evidence="1">Calcineurin-like phosphoesterase domain-containing protein</fullName>
    </recommendedName>
</protein>
<dbReference type="EMBL" id="BARW01028374">
    <property type="protein sequence ID" value="GAJ12209.1"/>
    <property type="molecule type" value="Genomic_DNA"/>
</dbReference>
<sequence>MRFIVLGDIEKAEYVNKLLKLDLSKYDFVLLTGDISGTPDGWKIGRARGMGDKSFIPTDKNPKEFYRELLQPFITKLKKIDDILGNVKVYTKVFSVWGNTDFNFVVKETNPKNIEIIHKKVVNINGFYLVGYNGHPMYPWEIVEPNKKDIFGYTHIETAKELNSFKEDEIYTDLIECTKNLPHSKVIVVTHTPPYRILDKVLPDLIPWAVKSYGKISKEGNIGSTGL</sequence>
<organism evidence="2">
    <name type="scientific">marine sediment metagenome</name>
    <dbReference type="NCBI Taxonomy" id="412755"/>
    <lineage>
        <taxon>unclassified sequences</taxon>
        <taxon>metagenomes</taxon>
        <taxon>ecological metagenomes</taxon>
    </lineage>
</organism>
<dbReference type="GO" id="GO:0016787">
    <property type="term" value="F:hydrolase activity"/>
    <property type="evidence" value="ECO:0007669"/>
    <property type="project" value="InterPro"/>
</dbReference>
<gene>
    <name evidence="2" type="ORF">S12H4_45823</name>
</gene>
<dbReference type="InterPro" id="IPR004843">
    <property type="entry name" value="Calcineurin-like_PHP"/>
</dbReference>
<dbReference type="Pfam" id="PF00149">
    <property type="entry name" value="Metallophos"/>
    <property type="match status" value="1"/>
</dbReference>
<feature type="non-terminal residue" evidence="2">
    <location>
        <position position="227"/>
    </location>
</feature>
<dbReference type="InterPro" id="IPR029052">
    <property type="entry name" value="Metallo-depent_PP-like"/>
</dbReference>
<feature type="domain" description="Calcineurin-like phosphoesterase" evidence="1">
    <location>
        <begin position="1"/>
        <end position="196"/>
    </location>
</feature>
<evidence type="ECO:0000259" key="1">
    <source>
        <dbReference type="Pfam" id="PF00149"/>
    </source>
</evidence>
<reference evidence="2" key="1">
    <citation type="journal article" date="2014" name="Front. Microbiol.">
        <title>High frequency of phylogenetically diverse reductive dehalogenase-homologous genes in deep subseafloor sedimentary metagenomes.</title>
        <authorList>
            <person name="Kawai M."/>
            <person name="Futagami T."/>
            <person name="Toyoda A."/>
            <person name="Takaki Y."/>
            <person name="Nishi S."/>
            <person name="Hori S."/>
            <person name="Arai W."/>
            <person name="Tsubouchi T."/>
            <person name="Morono Y."/>
            <person name="Uchiyama I."/>
            <person name="Ito T."/>
            <person name="Fujiyama A."/>
            <person name="Inagaki F."/>
            <person name="Takami H."/>
        </authorList>
    </citation>
    <scope>NUCLEOTIDE SEQUENCE</scope>
    <source>
        <strain evidence="2">Expedition CK06-06</strain>
    </source>
</reference>
<dbReference type="Gene3D" id="3.60.21.10">
    <property type="match status" value="1"/>
</dbReference>